<dbReference type="InParanoid" id="E4V6G0"/>
<dbReference type="EMBL" id="DS989831">
    <property type="protein sequence ID" value="EFQ96676.1"/>
    <property type="molecule type" value="Genomic_DNA"/>
</dbReference>
<keyword evidence="2" id="KW-1185">Reference proteome</keyword>
<reference evidence="2" key="1">
    <citation type="journal article" date="2012" name="MBio">
        <title>Comparative genome analysis of Trichophyton rubrum and related dermatophytes reveals candidate genes involved in infection.</title>
        <authorList>
            <person name="Martinez D.A."/>
            <person name="Oliver B.G."/>
            <person name="Graeser Y."/>
            <person name="Goldberg J.M."/>
            <person name="Li W."/>
            <person name="Martinez-Rossi N.M."/>
            <person name="Monod M."/>
            <person name="Shelest E."/>
            <person name="Barton R.C."/>
            <person name="Birch E."/>
            <person name="Brakhage A.A."/>
            <person name="Chen Z."/>
            <person name="Gurr S.J."/>
            <person name="Heiman D."/>
            <person name="Heitman J."/>
            <person name="Kosti I."/>
            <person name="Rossi A."/>
            <person name="Saif S."/>
            <person name="Samalova M."/>
            <person name="Saunders C.W."/>
            <person name="Shea T."/>
            <person name="Summerbell R.C."/>
            <person name="Xu J."/>
            <person name="Young S."/>
            <person name="Zeng Q."/>
            <person name="Birren B.W."/>
            <person name="Cuomo C.A."/>
            <person name="White T.C."/>
        </authorList>
    </citation>
    <scope>NUCLEOTIDE SEQUENCE [LARGE SCALE GENOMIC DNA]</scope>
    <source>
        <strain evidence="2">ATCC MYA-4604 / CBS 118893</strain>
    </source>
</reference>
<dbReference type="HOGENOM" id="CLU_2482918_0_0_1"/>
<evidence type="ECO:0000313" key="1">
    <source>
        <dbReference type="EMBL" id="EFQ96676.1"/>
    </source>
</evidence>
<dbReference type="AlphaFoldDB" id="E4V6G0"/>
<dbReference type="RefSeq" id="XP_003169053.1">
    <property type="nucleotide sequence ID" value="XM_003169005.1"/>
</dbReference>
<organism evidence="2">
    <name type="scientific">Arthroderma gypseum (strain ATCC MYA-4604 / CBS 118893)</name>
    <name type="common">Microsporum gypseum</name>
    <dbReference type="NCBI Taxonomy" id="535722"/>
    <lineage>
        <taxon>Eukaryota</taxon>
        <taxon>Fungi</taxon>
        <taxon>Dikarya</taxon>
        <taxon>Ascomycota</taxon>
        <taxon>Pezizomycotina</taxon>
        <taxon>Eurotiomycetes</taxon>
        <taxon>Eurotiomycetidae</taxon>
        <taxon>Onygenales</taxon>
        <taxon>Arthrodermataceae</taxon>
        <taxon>Nannizzia</taxon>
    </lineage>
</organism>
<dbReference type="VEuPathDB" id="FungiDB:MGYG_08599"/>
<proteinExistence type="predicted"/>
<accession>E4V6G0</accession>
<gene>
    <name evidence="1" type="ORF">MGYG_08599</name>
</gene>
<dbReference type="OrthoDB" id="4725400at2759"/>
<name>E4V6G0_ARTGP</name>
<dbReference type="GeneID" id="10024260"/>
<evidence type="ECO:0000313" key="2">
    <source>
        <dbReference type="Proteomes" id="UP000002669"/>
    </source>
</evidence>
<sequence length="87" mass="9768">MNINGSNITIEEDDGRAKIVAYSAENKFMPGDEVYYTDPTTKVREGPYLVSSTPSLKKYKLCHKNGQLVKEGMPIEEKDLKLADDDL</sequence>
<dbReference type="Proteomes" id="UP000002669">
    <property type="component" value="Unassembled WGS sequence"/>
</dbReference>
<protein>
    <submittedName>
        <fullName evidence="1">Uncharacterized protein</fullName>
    </submittedName>
</protein>